<name>A0A0N7LWN3_9RHOB</name>
<dbReference type="OrthoDB" id="9777859at2"/>
<dbReference type="PANTHER" id="PTHR11895:SF76">
    <property type="entry name" value="INDOLEACETAMIDE HYDROLASE"/>
    <property type="match status" value="1"/>
</dbReference>
<accession>A0A0N7LWN3</accession>
<evidence type="ECO:0000259" key="1">
    <source>
        <dbReference type="Pfam" id="PF01425"/>
    </source>
</evidence>
<dbReference type="EMBL" id="CYSB01000040">
    <property type="protein sequence ID" value="CUH69578.1"/>
    <property type="molecule type" value="Genomic_DNA"/>
</dbReference>
<proteinExistence type="predicted"/>
<feature type="domain" description="Amidase" evidence="1">
    <location>
        <begin position="24"/>
        <end position="449"/>
    </location>
</feature>
<dbReference type="Gene3D" id="3.90.1300.10">
    <property type="entry name" value="Amidase signature (AS) domain"/>
    <property type="match status" value="1"/>
</dbReference>
<protein>
    <submittedName>
        <fullName evidence="3">Glutamyl-tRNA(Gln) amidotransferase subunit A</fullName>
        <ecNumber evidence="3">6.3.5.-</ecNumber>
    </submittedName>
</protein>
<dbReference type="NCBIfam" id="NF005686">
    <property type="entry name" value="PRK07486.1"/>
    <property type="match status" value="1"/>
</dbReference>
<evidence type="ECO:0000313" key="3">
    <source>
        <dbReference type="EMBL" id="CUH72981.1"/>
    </source>
</evidence>
<dbReference type="EC" id="6.3.5.-" evidence="3"/>
<keyword evidence="3" id="KW-0808">Transferase</keyword>
<reference evidence="2 4" key="1">
    <citation type="submission" date="2015-09" db="EMBL/GenBank/DDBJ databases">
        <authorList>
            <person name="Rodrigo-Torres L."/>
            <person name="Arahal D.R."/>
        </authorList>
    </citation>
    <scope>NUCLEOTIDE SEQUENCE [LARGE SCALE GENOMIC DNA]</scope>
    <source>
        <strain evidence="2 4">CECT 5118</strain>
    </source>
</reference>
<dbReference type="PANTHER" id="PTHR11895">
    <property type="entry name" value="TRANSAMIDASE"/>
    <property type="match status" value="1"/>
</dbReference>
<evidence type="ECO:0000313" key="5">
    <source>
        <dbReference type="Proteomes" id="UP000051887"/>
    </source>
</evidence>
<dbReference type="GO" id="GO:0016874">
    <property type="term" value="F:ligase activity"/>
    <property type="evidence" value="ECO:0007669"/>
    <property type="project" value="UniProtKB-KW"/>
</dbReference>
<gene>
    <name evidence="3" type="primary">gatA_1</name>
    <name evidence="2" type="synonym">gatA_2</name>
    <name evidence="2" type="ORF">TL5118_03543</name>
    <name evidence="3" type="ORF">TL5120_02783</name>
</gene>
<dbReference type="AlphaFoldDB" id="A0A0N7LWN3"/>
<sequence length="476" mass="52096">MDILDCDALELSALLEARDLSAVELMRATLERITAINDDVNAIVALRDGDRLLDEARAIDQTERRGWLHGIPLAVKDLANVEGLVTSMGSPMQARTVAPQDSVFVERMRRAGGLFIGKTNAPEFGLGSHTFNDVYGATRNPYDLTRSSGGSSGGAAAALATRMVSVSDGSDMMGSLRNPAAWNNVYGFRPSWGRVPSDPDSELFHNQLSTNGPMGRSPADIAALLEVMGGWDMRQPYGLLPQMFVDRIRTNVNGLRIGWLADWGGAYPMEDGVLETCESALGVFEQLGCKVEYLAPPFPAARLWEAWTTLRSWAIAGNLAPLHANRASRAQLKPEAIWEIEQGLELSGMAVNRASAARSDWYRAAIDQFAEVDVLMLPSAQCWPFPVDWRHPEEIAGQAMDTYHRWMEIVIPVSLLGLPCMSIPAGFGPQGLPMGMQLIGPPRGDLRVLQIAQAWHEATNWPGKHPPRPAQSLRLH</sequence>
<dbReference type="SUPFAM" id="SSF75304">
    <property type="entry name" value="Amidase signature (AS) enzymes"/>
    <property type="match status" value="1"/>
</dbReference>
<dbReference type="GO" id="GO:0016740">
    <property type="term" value="F:transferase activity"/>
    <property type="evidence" value="ECO:0007669"/>
    <property type="project" value="UniProtKB-KW"/>
</dbReference>
<evidence type="ECO:0000313" key="4">
    <source>
        <dbReference type="Proteomes" id="UP000051086"/>
    </source>
</evidence>
<dbReference type="Proteomes" id="UP000051086">
    <property type="component" value="Unassembled WGS sequence"/>
</dbReference>
<dbReference type="Proteomes" id="UP000051887">
    <property type="component" value="Unassembled WGS sequence"/>
</dbReference>
<dbReference type="EMBL" id="CYSC01000035">
    <property type="protein sequence ID" value="CUH72981.1"/>
    <property type="molecule type" value="Genomic_DNA"/>
</dbReference>
<dbReference type="RefSeq" id="WP_058244141.1">
    <property type="nucleotide sequence ID" value="NZ_CYSB01000040.1"/>
</dbReference>
<reference evidence="3 5" key="2">
    <citation type="submission" date="2015-09" db="EMBL/GenBank/DDBJ databases">
        <authorList>
            <consortium name="Swine Surveillance"/>
        </authorList>
    </citation>
    <scope>NUCLEOTIDE SEQUENCE [LARGE SCALE GENOMIC DNA]</scope>
    <source>
        <strain evidence="3 5">5120</strain>
    </source>
</reference>
<organism evidence="3 5">
    <name type="scientific">Thalassovita autumnalis</name>
    <dbReference type="NCBI Taxonomy" id="2072972"/>
    <lineage>
        <taxon>Bacteria</taxon>
        <taxon>Pseudomonadati</taxon>
        <taxon>Pseudomonadota</taxon>
        <taxon>Alphaproteobacteria</taxon>
        <taxon>Rhodobacterales</taxon>
        <taxon>Roseobacteraceae</taxon>
        <taxon>Thalassovita</taxon>
    </lineage>
</organism>
<dbReference type="InterPro" id="IPR000120">
    <property type="entry name" value="Amidase"/>
</dbReference>
<keyword evidence="4" id="KW-1185">Reference proteome</keyword>
<dbReference type="InterPro" id="IPR036928">
    <property type="entry name" value="AS_sf"/>
</dbReference>
<keyword evidence="3" id="KW-0436">Ligase</keyword>
<evidence type="ECO:0000313" key="2">
    <source>
        <dbReference type="EMBL" id="CUH69578.1"/>
    </source>
</evidence>
<dbReference type="Pfam" id="PF01425">
    <property type="entry name" value="Amidase"/>
    <property type="match status" value="1"/>
</dbReference>
<dbReference type="InterPro" id="IPR023631">
    <property type="entry name" value="Amidase_dom"/>
</dbReference>